<sequence length="33" mass="3390">LNLRAASSLRAWPWDSVLSSVAGSASPPGVCMC</sequence>
<protein>
    <submittedName>
        <fullName evidence="1">Uncharacterized protein</fullName>
    </submittedName>
</protein>
<dbReference type="AlphaFoldDB" id="A0A061SHP5"/>
<evidence type="ECO:0000313" key="1">
    <source>
        <dbReference type="EMBL" id="JAC82584.1"/>
    </source>
</evidence>
<dbReference type="EMBL" id="GBEZ01002476">
    <property type="protein sequence ID" value="JAC82584.1"/>
    <property type="molecule type" value="Transcribed_RNA"/>
</dbReference>
<organism evidence="1">
    <name type="scientific">Tetraselmis sp. GSL018</name>
    <dbReference type="NCBI Taxonomy" id="582737"/>
    <lineage>
        <taxon>Eukaryota</taxon>
        <taxon>Viridiplantae</taxon>
        <taxon>Chlorophyta</taxon>
        <taxon>core chlorophytes</taxon>
        <taxon>Chlorodendrophyceae</taxon>
        <taxon>Chlorodendrales</taxon>
        <taxon>Chlorodendraceae</taxon>
        <taxon>Tetraselmis</taxon>
    </lineage>
</organism>
<gene>
    <name evidence="1" type="ORF">TSPGSL018_5400</name>
</gene>
<reference evidence="1" key="1">
    <citation type="submission" date="2014-05" db="EMBL/GenBank/DDBJ databases">
        <title>The transcriptome of the halophilic microalga Tetraselmis sp. GSL018 isolated from the Great Salt Lake, Utah.</title>
        <authorList>
            <person name="Jinkerson R.E."/>
            <person name="D'Adamo S."/>
            <person name="Posewitz M.C."/>
        </authorList>
    </citation>
    <scope>NUCLEOTIDE SEQUENCE</scope>
    <source>
        <strain evidence="1">GSL018</strain>
    </source>
</reference>
<accession>A0A061SHP5</accession>
<name>A0A061SHP5_9CHLO</name>
<proteinExistence type="predicted"/>
<feature type="non-terminal residue" evidence="1">
    <location>
        <position position="1"/>
    </location>
</feature>